<dbReference type="SUPFAM" id="SSF48452">
    <property type="entry name" value="TPR-like"/>
    <property type="match status" value="4"/>
</dbReference>
<reference evidence="2" key="3">
    <citation type="submission" date="2022-12" db="EMBL/GenBank/DDBJ databases">
        <authorList>
            <person name="Sun Q."/>
            <person name="Kim S."/>
        </authorList>
    </citation>
    <scope>NUCLEOTIDE SEQUENCE</scope>
    <source>
        <strain evidence="2">KCTC 12343</strain>
    </source>
</reference>
<sequence length="922" mass="99580">MYGLVKASVDARAYLLIACSTFLAITGCGSESPETLLAQARQYEQAGDHRAAMIQLKNALQETPDNREARLSLANIHIVLGDGAAAEKEARRAAQLGAPAARTVPAIARAQLLQGQFQRALDELERSGMDDAGSLALRGEALLGLQQGALARQAYAKALERDPAHVDAMLGLARQDLLDGDLGGAARLAEDVLRTAPDNTSAWLLKGELAKANHQPAAALAAYDRVLAIAPKNLLARLQKAHLLMGNKDYAAARAELAKAAQVAPNNPGTLYVRGLLEAEQGQYKEALAAAQAALRVNPDHWPTVFLAGSMQLKLRSLPQAEEHLRRYVQALPGNADARRLLAAALTESSQAKEALKVLAPVLERDADAAAFAMAGKAALALKQHGQATAYLERAVALDPKLAEARRSLGLVRIANGQRERGFAELEAAERLDPGGESGLLLALTALRLQEFDKALSTVKTLESRNGAKPELLQVAGQAYLGKRQDAEARASFERAVRLAPAYFPAVASLAEMDRREHPAAARQRLTAYVTAYPKSVAAMNALANLAGAENRMDQVTYWLERARDAQPHAVPPVIQLSAQYLRTGQQRKALALIRNAQVAHSSDASLLDMLGQAQLAEGDTAGAIESYQKLASLMPDTPLAHLRVAAVHVVRQNDGAAESALKKVLQLQPDHLEAEVMLLQVLKRQGRGDQMQALLRQVQAQKNNAKAGYMMEGDWMAEQKRYPAALAAYEKAYQLGRTRDVVLRQHMVLAAQGNGAEGLRRVAAWQKEHPDDVSVRAYLAEAYTSARQYKPAIEHWQALLKNVQPSATILNNLAWAYHQEKDARALPTAEQAYKLDSKSGAVADTLGWILVEEGQVPRGIAVLKQAVAVAPSMREARYHLAYALKQSGDKPQARAQLQQLIAAHGDAAADQRIRALLGELN</sequence>
<dbReference type="RefSeq" id="WP_131148302.1">
    <property type="nucleotide sequence ID" value="NZ_BMWV01000001.1"/>
</dbReference>
<reference evidence="3 4" key="2">
    <citation type="submission" date="2019-02" db="EMBL/GenBank/DDBJ databases">
        <title>Draft Genome Sequences of Six Type Strains of the Genus Massilia.</title>
        <authorList>
            <person name="Miess H."/>
            <person name="Frediansyhah A."/>
            <person name="Gross H."/>
        </authorList>
    </citation>
    <scope>NUCLEOTIDE SEQUENCE [LARGE SCALE GENOMIC DNA]</scope>
    <source>
        <strain evidence="3 4">DSM 17472</strain>
    </source>
</reference>
<dbReference type="InterPro" id="IPR019734">
    <property type="entry name" value="TPR_rpt"/>
</dbReference>
<dbReference type="InterPro" id="IPR011990">
    <property type="entry name" value="TPR-like_helical_dom_sf"/>
</dbReference>
<gene>
    <name evidence="3" type="primary">prsT</name>
    <name evidence="3" type="ORF">EYF70_28025</name>
    <name evidence="2" type="ORF">GCM10007387_04310</name>
</gene>
<evidence type="ECO:0000313" key="2">
    <source>
        <dbReference type="EMBL" id="GGY25712.1"/>
    </source>
</evidence>
<dbReference type="Pfam" id="PF14559">
    <property type="entry name" value="TPR_19"/>
    <property type="match status" value="3"/>
</dbReference>
<dbReference type="SMART" id="SM00028">
    <property type="entry name" value="TPR"/>
    <property type="match status" value="13"/>
</dbReference>
<dbReference type="PROSITE" id="PS50005">
    <property type="entry name" value="TPR"/>
    <property type="match status" value="5"/>
</dbReference>
<feature type="repeat" description="TPR" evidence="1">
    <location>
        <begin position="33"/>
        <end position="66"/>
    </location>
</feature>
<dbReference type="Gene3D" id="1.25.40.10">
    <property type="entry name" value="Tetratricopeptide repeat domain"/>
    <property type="match status" value="7"/>
</dbReference>
<feature type="repeat" description="TPR" evidence="1">
    <location>
        <begin position="605"/>
        <end position="638"/>
    </location>
</feature>
<dbReference type="Proteomes" id="UP000628442">
    <property type="component" value="Unassembled WGS sequence"/>
</dbReference>
<protein>
    <submittedName>
        <fullName evidence="3">PEP-CTERM system TPR-repeat protein PrsT</fullName>
    </submittedName>
</protein>
<accession>A0A411X5U0</accession>
<feature type="repeat" description="TPR" evidence="1">
    <location>
        <begin position="369"/>
        <end position="402"/>
    </location>
</feature>
<evidence type="ECO:0000256" key="1">
    <source>
        <dbReference type="PROSITE-ProRule" id="PRU00339"/>
    </source>
</evidence>
<dbReference type="Pfam" id="PF13432">
    <property type="entry name" value="TPR_16"/>
    <property type="match status" value="4"/>
</dbReference>
<feature type="repeat" description="TPR" evidence="1">
    <location>
        <begin position="268"/>
        <end position="301"/>
    </location>
</feature>
<dbReference type="InterPro" id="IPR014266">
    <property type="entry name" value="PEP-CTERM_TPR_PrsT"/>
</dbReference>
<dbReference type="Pfam" id="PF13181">
    <property type="entry name" value="TPR_8"/>
    <property type="match status" value="1"/>
</dbReference>
<dbReference type="PROSITE" id="PS51257">
    <property type="entry name" value="PROKAR_LIPOPROTEIN"/>
    <property type="match status" value="1"/>
</dbReference>
<feature type="repeat" description="TPR" evidence="1">
    <location>
        <begin position="470"/>
        <end position="503"/>
    </location>
</feature>
<dbReference type="PANTHER" id="PTHR12558:SF13">
    <property type="entry name" value="CELL DIVISION CYCLE PROTEIN 27 HOMOLOG"/>
    <property type="match status" value="1"/>
</dbReference>
<dbReference type="EMBL" id="CP036401">
    <property type="protein sequence ID" value="QBI04238.1"/>
    <property type="molecule type" value="Genomic_DNA"/>
</dbReference>
<dbReference type="AlphaFoldDB" id="A0A411X5U0"/>
<dbReference type="NCBIfam" id="TIGR02917">
    <property type="entry name" value="PEP_TPR_lipo"/>
    <property type="match status" value="1"/>
</dbReference>
<evidence type="ECO:0000313" key="3">
    <source>
        <dbReference type="EMBL" id="QBI04238.1"/>
    </source>
</evidence>
<evidence type="ECO:0000313" key="5">
    <source>
        <dbReference type="Proteomes" id="UP000628442"/>
    </source>
</evidence>
<dbReference type="EMBL" id="BMWV01000001">
    <property type="protein sequence ID" value="GGY25712.1"/>
    <property type="molecule type" value="Genomic_DNA"/>
</dbReference>
<dbReference type="PANTHER" id="PTHR12558">
    <property type="entry name" value="CELL DIVISION CYCLE 16,23,27"/>
    <property type="match status" value="1"/>
</dbReference>
<reference evidence="2" key="1">
    <citation type="journal article" date="2014" name="Int. J. Syst. Evol. Microbiol.">
        <title>Complete genome sequence of Corynebacterium casei LMG S-19264T (=DSM 44701T), isolated from a smear-ripened cheese.</title>
        <authorList>
            <consortium name="US DOE Joint Genome Institute (JGI-PGF)"/>
            <person name="Walter F."/>
            <person name="Albersmeier A."/>
            <person name="Kalinowski J."/>
            <person name="Ruckert C."/>
        </authorList>
    </citation>
    <scope>NUCLEOTIDE SEQUENCE</scope>
    <source>
        <strain evidence="2">KCTC 12343</strain>
    </source>
</reference>
<keyword evidence="1" id="KW-0802">TPR repeat</keyword>
<name>A0A411X5U0_9BURK</name>
<organism evidence="2 5">
    <name type="scientific">Pseudoduganella albidiflava</name>
    <dbReference type="NCBI Taxonomy" id="321983"/>
    <lineage>
        <taxon>Bacteria</taxon>
        <taxon>Pseudomonadati</taxon>
        <taxon>Pseudomonadota</taxon>
        <taxon>Betaproteobacteria</taxon>
        <taxon>Burkholderiales</taxon>
        <taxon>Oxalobacteraceae</taxon>
        <taxon>Telluria group</taxon>
        <taxon>Pseudoduganella</taxon>
    </lineage>
</organism>
<dbReference type="Proteomes" id="UP000292307">
    <property type="component" value="Chromosome"/>
</dbReference>
<dbReference type="OrthoDB" id="5290951at2"/>
<evidence type="ECO:0000313" key="4">
    <source>
        <dbReference type="Proteomes" id="UP000292307"/>
    </source>
</evidence>
<proteinExistence type="predicted"/>
<keyword evidence="4" id="KW-1185">Reference proteome</keyword>